<evidence type="ECO:0000313" key="2">
    <source>
        <dbReference type="EMBL" id="RZC69714.1"/>
    </source>
</evidence>
<dbReference type="Gene3D" id="3.20.180.10">
    <property type="entry name" value="PNP-oxidase-like"/>
    <property type="match status" value="1"/>
</dbReference>
<dbReference type="InterPro" id="IPR037119">
    <property type="entry name" value="Haem_oxidase_HugZ-like_sf"/>
</dbReference>
<protein>
    <recommendedName>
        <fullName evidence="1">DUF2470 domain-containing protein</fullName>
    </recommendedName>
</protein>
<dbReference type="OMA" id="KSTFNCM"/>
<name>A0A4Y7K8N5_PAPSO</name>
<sequence>MLPQIRSLSPRYVPSILPPATTSHFSTSKLISFSTTLSSIKPFAKNTKVSLSKNNPCLNLSIKPLKCSVSVIPEPTQIDLQKKPSPAEVARTIIELSSVGTLSTLTSEGWPLGIGVRFAVDSNGTPIFCLNSSDRRFLLDRKSSLHVQFEQSGTRTTQCTLQGSLDKPEDRAALKKFHSIWERRFGEEVDADLIYVVSVEKIFQKEDFKEDGIWVDSSEYKIANPDPLRDSAKNIVNEINTNQTEDFERICSVYVDSDLKVTHAKAIWVDRLGLDVHIHFERAMFEVRIPFPREVTDEKGAKSSFNCMSQLAWEVEKSYTIPEFEKGKLLKQIR</sequence>
<dbReference type="Pfam" id="PF10615">
    <property type="entry name" value="DUF2470"/>
    <property type="match status" value="1"/>
</dbReference>
<dbReference type="PANTHER" id="PTHR13343:SF22">
    <property type="entry name" value="GLUTAMYL-TRNA REDUCTASE-BINDING PROTEIN, CHLOROPLASTIC"/>
    <property type="match status" value="1"/>
</dbReference>
<dbReference type="PANTHER" id="PTHR13343">
    <property type="entry name" value="CREG1 PROTEIN"/>
    <property type="match status" value="1"/>
</dbReference>
<feature type="domain" description="DUF2470" evidence="1">
    <location>
        <begin position="233"/>
        <end position="305"/>
    </location>
</feature>
<gene>
    <name evidence="2" type="ORF">C5167_032834</name>
</gene>
<evidence type="ECO:0000259" key="1">
    <source>
        <dbReference type="Pfam" id="PF10615"/>
    </source>
</evidence>
<dbReference type="EMBL" id="CM010721">
    <property type="protein sequence ID" value="RZC69714.1"/>
    <property type="molecule type" value="Genomic_DNA"/>
</dbReference>
<dbReference type="AlphaFoldDB" id="A0A4Y7K8N5"/>
<organism evidence="2 3">
    <name type="scientific">Papaver somniferum</name>
    <name type="common">Opium poppy</name>
    <dbReference type="NCBI Taxonomy" id="3469"/>
    <lineage>
        <taxon>Eukaryota</taxon>
        <taxon>Viridiplantae</taxon>
        <taxon>Streptophyta</taxon>
        <taxon>Embryophyta</taxon>
        <taxon>Tracheophyta</taxon>
        <taxon>Spermatophyta</taxon>
        <taxon>Magnoliopsida</taxon>
        <taxon>Ranunculales</taxon>
        <taxon>Papaveraceae</taxon>
        <taxon>Papaveroideae</taxon>
        <taxon>Papaver</taxon>
    </lineage>
</organism>
<reference evidence="2 3" key="1">
    <citation type="journal article" date="2018" name="Science">
        <title>The opium poppy genome and morphinan production.</title>
        <authorList>
            <person name="Guo L."/>
            <person name="Winzer T."/>
            <person name="Yang X."/>
            <person name="Li Y."/>
            <person name="Ning Z."/>
            <person name="He Z."/>
            <person name="Teodor R."/>
            <person name="Lu Y."/>
            <person name="Bowser T.A."/>
            <person name="Graham I.A."/>
            <person name="Ye K."/>
        </authorList>
    </citation>
    <scope>NUCLEOTIDE SEQUENCE [LARGE SCALE GENOMIC DNA]</scope>
    <source>
        <strain evidence="3">cv. HN1</strain>
        <tissue evidence="2">Leaves</tissue>
    </source>
</reference>
<dbReference type="Gene3D" id="2.30.110.10">
    <property type="entry name" value="Electron Transport, Fmn-binding Protein, Chain A"/>
    <property type="match status" value="1"/>
</dbReference>
<dbReference type="OrthoDB" id="2138282at2759"/>
<dbReference type="Proteomes" id="UP000316621">
    <property type="component" value="Chromosome 7"/>
</dbReference>
<keyword evidence="3" id="KW-1185">Reference proteome</keyword>
<dbReference type="STRING" id="3469.A0A4Y7K8N5"/>
<evidence type="ECO:0000313" key="3">
    <source>
        <dbReference type="Proteomes" id="UP000316621"/>
    </source>
</evidence>
<dbReference type="Gramene" id="RZC69714">
    <property type="protein sequence ID" value="RZC69714"/>
    <property type="gene ID" value="C5167_032834"/>
</dbReference>
<dbReference type="FunFam" id="2.30.110.10:FF:000015">
    <property type="entry name" value="Glutamyl-tRNA reductase-binding protein, chloroplastic"/>
    <property type="match status" value="1"/>
</dbReference>
<dbReference type="InterPro" id="IPR019595">
    <property type="entry name" value="DUF2470"/>
</dbReference>
<dbReference type="SUPFAM" id="SSF50475">
    <property type="entry name" value="FMN-binding split barrel"/>
    <property type="match status" value="1"/>
</dbReference>
<dbReference type="InterPro" id="IPR012349">
    <property type="entry name" value="Split_barrel_FMN-bd"/>
</dbReference>
<dbReference type="GO" id="GO:0009507">
    <property type="term" value="C:chloroplast"/>
    <property type="evidence" value="ECO:0007669"/>
    <property type="project" value="TreeGrafter"/>
</dbReference>
<accession>A0A4Y7K8N5</accession>
<proteinExistence type="predicted"/>